<proteinExistence type="predicted"/>
<keyword evidence="3" id="KW-0808">Transferase</keyword>
<reference evidence="3 4" key="1">
    <citation type="submission" date="2018-05" db="EMBL/GenBank/DDBJ databases">
        <title>Genetic diversity of glacier-inhabiting Cryobacterium bacteria in China and description of Cryobacterium mengkeensis sp. nov. and Arthrobacter glacialis sp. nov.</title>
        <authorList>
            <person name="Liu Q."/>
            <person name="Xin Y.-H."/>
        </authorList>
    </citation>
    <scope>NUCLEOTIDE SEQUENCE [LARGE SCALE GENOMIC DNA]</scope>
    <source>
        <strain evidence="3 4">B7</strain>
    </source>
</reference>
<sequence>MVDPPQGEQTNLATDTRKDVVPTVRTALWHLRKGGLSQVRSWAQSKNSSSQIAAPEPAVGATGTWSGSGNARRLEFASTVLNRDLGPRNPQVRAAVILDDFSGLAFGSEWNCTPLSRKTWRHQVEAEDFNLLFVESAWSGYKKEWFGKLDGENHEGSELSDIVAHFAGKGIPTVFWNKEDPVHYGDFLAAARLFDFVYTTDADRIPDYLRDLGHERVGLLPFAAQPRIHNPARPEAGWHERDVAFGGMYFTEKYDSRREQMDLLLGTAARLSPLMENGLEIFSRQLGGAEKYQFPKELNTYVVGSLDYSQMLTAYKAYKVMMNVNTITESSTMCARRVFEILASGTNVISTPSKALSQLFALGEIHICATEDDVAEAVITLTRDPFAGEQGLHLAQRRIWAEHTYQHRCESVLSAVAPHLAGGASPRRVSAVVLVEDSGQIPHVMETLGGQRGVALELVLVTHGFKLNHDEIEGLGQRFPSLAIAVLGTGSRDSRAECLNKAIEVAAGNIVALMDANDHYGPNYLKDQLFALAYSEADVVGKRAHYSLKIKTGQGKWKSRQSEHHWTTEVLGSTITAEIERFRLLPFSNDVQEPEQDFLDRLHNSGGTIYSADRFNYLRLTGKPHAALAADSDGLSLATHTSKIFF</sequence>
<organism evidence="3 4">
    <name type="scientific">Arthrobacter psychrolactophilus</name>
    <dbReference type="NCBI Taxonomy" id="92442"/>
    <lineage>
        <taxon>Bacteria</taxon>
        <taxon>Bacillati</taxon>
        <taxon>Actinomycetota</taxon>
        <taxon>Actinomycetes</taxon>
        <taxon>Micrococcales</taxon>
        <taxon>Micrococcaceae</taxon>
        <taxon>Arthrobacter</taxon>
    </lineage>
</organism>
<evidence type="ECO:0000256" key="1">
    <source>
        <dbReference type="SAM" id="MobiDB-lite"/>
    </source>
</evidence>
<feature type="domain" description="Spore protein YkvP/CgeB glycosyl transferase-like" evidence="2">
    <location>
        <begin position="286"/>
        <end position="413"/>
    </location>
</feature>
<gene>
    <name evidence="3" type="ORF">CVS30_02550</name>
</gene>
<keyword evidence="4" id="KW-1185">Reference proteome</keyword>
<dbReference type="EMBL" id="QJVC01000002">
    <property type="protein sequence ID" value="PYI39591.1"/>
    <property type="molecule type" value="Genomic_DNA"/>
</dbReference>
<dbReference type="AlphaFoldDB" id="A0A2V5IUC8"/>
<dbReference type="OrthoDB" id="6713581at2"/>
<name>A0A2V5IUC8_9MICC</name>
<feature type="region of interest" description="Disordered" evidence="1">
    <location>
        <begin position="47"/>
        <end position="66"/>
    </location>
</feature>
<evidence type="ECO:0000313" key="4">
    <source>
        <dbReference type="Proteomes" id="UP000247980"/>
    </source>
</evidence>
<dbReference type="Pfam" id="PF13524">
    <property type="entry name" value="Glyco_trans_1_2"/>
    <property type="match status" value="1"/>
</dbReference>
<protein>
    <submittedName>
        <fullName evidence="3">Glycosyltransferase</fullName>
    </submittedName>
</protein>
<comment type="caution">
    <text evidence="3">The sequence shown here is derived from an EMBL/GenBank/DDBJ whole genome shotgun (WGS) entry which is preliminary data.</text>
</comment>
<dbReference type="Gene3D" id="3.90.550.10">
    <property type="entry name" value="Spore Coat Polysaccharide Biosynthesis Protein SpsA, Chain A"/>
    <property type="match status" value="1"/>
</dbReference>
<dbReference type="GO" id="GO:0016740">
    <property type="term" value="F:transferase activity"/>
    <property type="evidence" value="ECO:0007669"/>
    <property type="project" value="UniProtKB-KW"/>
</dbReference>
<dbReference type="Proteomes" id="UP000247980">
    <property type="component" value="Unassembled WGS sequence"/>
</dbReference>
<evidence type="ECO:0000259" key="2">
    <source>
        <dbReference type="Pfam" id="PF13524"/>
    </source>
</evidence>
<dbReference type="SUPFAM" id="SSF53448">
    <property type="entry name" value="Nucleotide-diphospho-sugar transferases"/>
    <property type="match status" value="1"/>
</dbReference>
<dbReference type="InterPro" id="IPR029044">
    <property type="entry name" value="Nucleotide-diphossugar_trans"/>
</dbReference>
<accession>A0A2V5IUC8</accession>
<dbReference type="InterPro" id="IPR055259">
    <property type="entry name" value="YkvP/CgeB_Glyco_trans-like"/>
</dbReference>
<evidence type="ECO:0000313" key="3">
    <source>
        <dbReference type="EMBL" id="PYI39591.1"/>
    </source>
</evidence>